<evidence type="ECO:0000313" key="2">
    <source>
        <dbReference type="Proteomes" id="UP001379533"/>
    </source>
</evidence>
<keyword evidence="2" id="KW-1185">Reference proteome</keyword>
<evidence type="ECO:0008006" key="3">
    <source>
        <dbReference type="Google" id="ProtNLM"/>
    </source>
</evidence>
<proteinExistence type="predicted"/>
<dbReference type="RefSeq" id="WP_394841311.1">
    <property type="nucleotide sequence ID" value="NZ_CP089982.1"/>
</dbReference>
<protein>
    <recommendedName>
        <fullName evidence="3">4-vinyl reductase 4VR domain-containing protein</fullName>
    </recommendedName>
</protein>
<gene>
    <name evidence="1" type="ORF">LZC95_30100</name>
</gene>
<dbReference type="Proteomes" id="UP001379533">
    <property type="component" value="Chromosome"/>
</dbReference>
<organism evidence="1 2">
    <name type="scientific">Pendulispora brunnea</name>
    <dbReference type="NCBI Taxonomy" id="2905690"/>
    <lineage>
        <taxon>Bacteria</taxon>
        <taxon>Pseudomonadati</taxon>
        <taxon>Myxococcota</taxon>
        <taxon>Myxococcia</taxon>
        <taxon>Myxococcales</taxon>
        <taxon>Sorangiineae</taxon>
        <taxon>Pendulisporaceae</taxon>
        <taxon>Pendulispora</taxon>
    </lineage>
</organism>
<accession>A0ABZ2JW37</accession>
<evidence type="ECO:0000313" key="1">
    <source>
        <dbReference type="EMBL" id="WXA90693.1"/>
    </source>
</evidence>
<dbReference type="EMBL" id="CP089982">
    <property type="protein sequence ID" value="WXA90693.1"/>
    <property type="molecule type" value="Genomic_DNA"/>
</dbReference>
<reference evidence="1 2" key="1">
    <citation type="submission" date="2021-12" db="EMBL/GenBank/DDBJ databases">
        <title>Discovery of the Pendulisporaceae a myxobacterial family with distinct sporulation behavior and unique specialized metabolism.</title>
        <authorList>
            <person name="Garcia R."/>
            <person name="Popoff A."/>
            <person name="Bader C.D."/>
            <person name="Loehr J."/>
            <person name="Walesch S."/>
            <person name="Walt C."/>
            <person name="Boldt J."/>
            <person name="Bunk B."/>
            <person name="Haeckl F.J.F.P.J."/>
            <person name="Gunesch A.P."/>
            <person name="Birkelbach J."/>
            <person name="Nuebel U."/>
            <person name="Pietschmann T."/>
            <person name="Bach T."/>
            <person name="Mueller R."/>
        </authorList>
    </citation>
    <scope>NUCLEOTIDE SEQUENCE [LARGE SCALE GENOMIC DNA]</scope>
    <source>
        <strain evidence="1 2">MSr12523</strain>
    </source>
</reference>
<sequence length="203" mass="22351">MSSSDHRPPAPPPSLRAGVLQESLDWIDELQPHVTAAIRERFNPKHAAAIAQTTRLAWVPLEYGIGLSTAVHSVLGDKGLLDLGREAILRSGNRTWLRPFRDAAVSIFGYDPRGIFRFTPRGWNMIFGGCGELTFTSPAPATGTLILAGFPPLVADPMFLKTIQGAFWATLDFCEVQGEVILRPLEPGSRICTFDIAWTPRER</sequence>
<name>A0ABZ2JW37_9BACT</name>